<gene>
    <name evidence="2" type="ORF">GCU68_07045</name>
</gene>
<evidence type="ECO:0000313" key="3">
    <source>
        <dbReference type="Proteomes" id="UP000326170"/>
    </source>
</evidence>
<protein>
    <recommendedName>
        <fullName evidence="1">C2H2-type domain-containing protein</fullName>
    </recommendedName>
</protein>
<keyword evidence="3" id="KW-1185">Reference proteome</keyword>
<reference evidence="2 3" key="1">
    <citation type="journal article" date="2007" name="Int. J. Syst. Evol. Microbiol.">
        <title>Natronorubrum sulfidifaciens sp. nov., an extremely haloalkaliphilic archaeon isolated from Aiding salt lake in Xin-Jiang, China.</title>
        <authorList>
            <person name="Cui H.L."/>
            <person name="Tohty D."/>
            <person name="Liu H.C."/>
            <person name="Liu S.J."/>
            <person name="Oren A."/>
            <person name="Zhou P.J."/>
        </authorList>
    </citation>
    <scope>NUCLEOTIDE SEQUENCE [LARGE SCALE GENOMIC DNA]</scope>
    <source>
        <strain evidence="2 3">7-3</strain>
    </source>
</reference>
<dbReference type="GeneID" id="96090504"/>
<dbReference type="InterPro" id="IPR013087">
    <property type="entry name" value="Znf_C2H2_type"/>
</dbReference>
<name>A0A5P9P375_9EURY</name>
<feature type="domain" description="C2H2-type" evidence="1">
    <location>
        <begin position="14"/>
        <end position="42"/>
    </location>
</feature>
<dbReference type="Gene3D" id="1.10.30.50">
    <property type="match status" value="1"/>
</dbReference>
<dbReference type="SMART" id="SM00507">
    <property type="entry name" value="HNHc"/>
    <property type="match status" value="1"/>
</dbReference>
<dbReference type="CDD" id="cd00085">
    <property type="entry name" value="HNHc"/>
    <property type="match status" value="1"/>
</dbReference>
<dbReference type="GO" id="GO:0004519">
    <property type="term" value="F:endonuclease activity"/>
    <property type="evidence" value="ECO:0007669"/>
    <property type="project" value="InterPro"/>
</dbReference>
<dbReference type="AlphaFoldDB" id="A0A5P9P375"/>
<evidence type="ECO:0000313" key="2">
    <source>
        <dbReference type="EMBL" id="QFU82300.1"/>
    </source>
</evidence>
<dbReference type="PROSITE" id="PS50157">
    <property type="entry name" value="ZINC_FINGER_C2H2_2"/>
    <property type="match status" value="1"/>
</dbReference>
<dbReference type="KEGG" id="nas:GCU68_07045"/>
<dbReference type="InterPro" id="IPR003615">
    <property type="entry name" value="HNH_nuc"/>
</dbReference>
<dbReference type="Proteomes" id="UP000326170">
    <property type="component" value="Chromosome"/>
</dbReference>
<dbReference type="Pfam" id="PF01844">
    <property type="entry name" value="HNH"/>
    <property type="match status" value="1"/>
</dbReference>
<evidence type="ECO:0000259" key="1">
    <source>
        <dbReference type="PROSITE" id="PS50157"/>
    </source>
</evidence>
<sequence>MTAHNQSNTTTDCKTCPHCGNEFSGEKGLRIHMAATHDEETIETVRCNWCGSPIEVREWKTDQNHYCTRSCGVAWTTYLKIGDRHPNYIDGASRGREFHWVAMAVRSRDGECVRCGRERSSKDGRALHVHHIVPEKEAEDPHDPQNLLSVCGGCHRTLEKLAPKEQLRECDIDSLEQLRLRGEAAEWVSKYREQIEVFASAPDPWPGMFAEAQKHLSKRSE</sequence>
<accession>A0A5P9P375</accession>
<dbReference type="InterPro" id="IPR002711">
    <property type="entry name" value="HNH"/>
</dbReference>
<dbReference type="PROSITE" id="PS00028">
    <property type="entry name" value="ZINC_FINGER_C2H2_1"/>
    <property type="match status" value="1"/>
</dbReference>
<dbReference type="RefSeq" id="WP_152940189.1">
    <property type="nucleotide sequence ID" value="NZ_CP045488.1"/>
</dbReference>
<dbReference type="GO" id="GO:0008270">
    <property type="term" value="F:zinc ion binding"/>
    <property type="evidence" value="ECO:0007669"/>
    <property type="project" value="InterPro"/>
</dbReference>
<organism evidence="2 3">
    <name type="scientific">Natronorubrum aibiense</name>
    <dbReference type="NCBI Taxonomy" id="348826"/>
    <lineage>
        <taxon>Archaea</taxon>
        <taxon>Methanobacteriati</taxon>
        <taxon>Methanobacteriota</taxon>
        <taxon>Stenosarchaea group</taxon>
        <taxon>Halobacteria</taxon>
        <taxon>Halobacteriales</taxon>
        <taxon>Natrialbaceae</taxon>
        <taxon>Natronorubrum</taxon>
    </lineage>
</organism>
<dbReference type="EMBL" id="CP045488">
    <property type="protein sequence ID" value="QFU82300.1"/>
    <property type="molecule type" value="Genomic_DNA"/>
</dbReference>
<proteinExistence type="predicted"/>
<dbReference type="GO" id="GO:0003676">
    <property type="term" value="F:nucleic acid binding"/>
    <property type="evidence" value="ECO:0007669"/>
    <property type="project" value="InterPro"/>
</dbReference>